<evidence type="ECO:0000256" key="3">
    <source>
        <dbReference type="SAM" id="MobiDB-lite"/>
    </source>
</evidence>
<dbReference type="PANTHER" id="PTHR44858">
    <property type="entry name" value="TETRATRICOPEPTIDE REPEAT PROTEIN 6"/>
    <property type="match status" value="1"/>
</dbReference>
<dbReference type="SMART" id="SM00028">
    <property type="entry name" value="TPR"/>
    <property type="match status" value="11"/>
</dbReference>
<dbReference type="AlphaFoldDB" id="A0A3B0ULA0"/>
<dbReference type="Pfam" id="PF13414">
    <property type="entry name" value="TPR_11"/>
    <property type="match status" value="1"/>
</dbReference>
<dbReference type="InterPro" id="IPR019734">
    <property type="entry name" value="TPR_rpt"/>
</dbReference>
<accession>A0A3B0ULA0</accession>
<dbReference type="Pfam" id="PF00515">
    <property type="entry name" value="TPR_1"/>
    <property type="match status" value="2"/>
</dbReference>
<dbReference type="SUPFAM" id="SSF48452">
    <property type="entry name" value="TPR-like"/>
    <property type="match status" value="2"/>
</dbReference>
<sequence length="632" mass="72622">MGRTRISIENYVGAIEYFNIVIKFKPYLPEPYFYRGVAKHQLEDFRGAINDYNKAIEIKPYYPEAYSHRGMAYHSLKEYKKAIEDYNRALELDPDNEAVYNNRGLAKIALKDVEGAIADYNEALRVNSKSTTALMNRSNAKIIKGDMRGAINDLNKIIMIRPHFAGAYLNRGLARFEMNNYAAALRDYDLSIKFAPKNALAFNNRGIVKHKLGDFEGAIMDYDMAISLDPKQANAYFNRAMAKEILGREGFEKDYKIAALLNPQYDLSKYKIDSGQLAQKSQQKQGSQQKQQNQTAQPPVTQQANKQQGSANNQGSTALASNQPPKDAAGEKAKEKAKEKEERMRRRKINLIIADNRNLPADDEKEVEDGKIQNKNIIIDLQPIFIISAFEKNAVDYERLQYYNNAIEALNRENNYNPMLTITNKSNEGYMETFNNFILYYNEKIKIKESSHNFVNRGIFKCLVGDYNSALDDLNRAIKMEEKNSLAYFTRANARYKMIEHIESLPDFSKQLIIALNNSEADKGDNDGQMQQMINDYNKILEDYTVTLFLNPHFFFGYYNRAYINLRLERYNLAMNDLNKAIELEPEFAEAYFNRGLTKIYLNDLEGGALDLSRAGELGLHDAYNIIKRYCN</sequence>
<evidence type="ECO:0000256" key="1">
    <source>
        <dbReference type="ARBA" id="ARBA00022737"/>
    </source>
</evidence>
<gene>
    <name evidence="4" type="ORF">MNBD_BACTEROID01-2310</name>
</gene>
<evidence type="ECO:0000256" key="2">
    <source>
        <dbReference type="ARBA" id="ARBA00022803"/>
    </source>
</evidence>
<keyword evidence="2" id="KW-0802">TPR repeat</keyword>
<feature type="compositionally biased region" description="Low complexity" evidence="3">
    <location>
        <begin position="276"/>
        <end position="297"/>
    </location>
</feature>
<feature type="region of interest" description="Disordered" evidence="3">
    <location>
        <begin position="276"/>
        <end position="344"/>
    </location>
</feature>
<proteinExistence type="predicted"/>
<dbReference type="InterPro" id="IPR011990">
    <property type="entry name" value="TPR-like_helical_dom_sf"/>
</dbReference>
<dbReference type="PROSITE" id="PS50005">
    <property type="entry name" value="TPR"/>
    <property type="match status" value="7"/>
</dbReference>
<reference evidence="4" key="1">
    <citation type="submission" date="2018-06" db="EMBL/GenBank/DDBJ databases">
        <authorList>
            <person name="Zhirakovskaya E."/>
        </authorList>
    </citation>
    <scope>NUCLEOTIDE SEQUENCE</scope>
</reference>
<dbReference type="Gene3D" id="1.25.40.10">
    <property type="entry name" value="Tetratricopeptide repeat domain"/>
    <property type="match status" value="5"/>
</dbReference>
<organism evidence="4">
    <name type="scientific">hydrothermal vent metagenome</name>
    <dbReference type="NCBI Taxonomy" id="652676"/>
    <lineage>
        <taxon>unclassified sequences</taxon>
        <taxon>metagenomes</taxon>
        <taxon>ecological metagenomes</taxon>
    </lineage>
</organism>
<evidence type="ECO:0000313" key="4">
    <source>
        <dbReference type="EMBL" id="VAW21014.1"/>
    </source>
</evidence>
<protein>
    <submittedName>
        <fullName evidence="4">TPR domain protein, putative component of TonB system</fullName>
    </submittedName>
</protein>
<name>A0A3B0ULA0_9ZZZZ</name>
<dbReference type="PANTHER" id="PTHR44858:SF1">
    <property type="entry name" value="UDP-N-ACETYLGLUCOSAMINE--PEPTIDE N-ACETYLGLUCOSAMINYLTRANSFERASE SPINDLY-RELATED"/>
    <property type="match status" value="1"/>
</dbReference>
<dbReference type="Pfam" id="PF13181">
    <property type="entry name" value="TPR_8"/>
    <property type="match status" value="3"/>
</dbReference>
<keyword evidence="1" id="KW-0677">Repeat</keyword>
<dbReference type="EMBL" id="UOEP01000133">
    <property type="protein sequence ID" value="VAW21014.1"/>
    <property type="molecule type" value="Genomic_DNA"/>
</dbReference>
<feature type="compositionally biased region" description="Basic and acidic residues" evidence="3">
    <location>
        <begin position="328"/>
        <end position="344"/>
    </location>
</feature>
<feature type="compositionally biased region" description="Polar residues" evidence="3">
    <location>
        <begin position="298"/>
        <end position="324"/>
    </location>
</feature>
<dbReference type="InterPro" id="IPR050498">
    <property type="entry name" value="Ycf3"/>
</dbReference>
<dbReference type="PROSITE" id="PS50293">
    <property type="entry name" value="TPR_REGION"/>
    <property type="match status" value="1"/>
</dbReference>